<keyword evidence="7" id="KW-0949">S-adenosyl-L-methionine</keyword>
<dbReference type="PANTHER" id="PTHR31040:SF1">
    <property type="entry name" value="NURIM"/>
    <property type="match status" value="1"/>
</dbReference>
<protein>
    <recommendedName>
        <fullName evidence="4">methanethiol S-methyltransferase</fullName>
        <ecNumber evidence="4">2.1.1.334</ecNumber>
    </recommendedName>
</protein>
<keyword evidence="10 12" id="KW-0472">Membrane</keyword>
<keyword evidence="9 12" id="KW-1133">Transmembrane helix</keyword>
<accession>A0A975G3U8</accession>
<feature type="transmembrane region" description="Helical" evidence="12">
    <location>
        <begin position="194"/>
        <end position="213"/>
    </location>
</feature>
<dbReference type="InterPro" id="IPR054700">
    <property type="entry name" value="MddA"/>
</dbReference>
<evidence type="ECO:0000256" key="5">
    <source>
        <dbReference type="ARBA" id="ARBA00022603"/>
    </source>
</evidence>
<comment type="similarity">
    <text evidence="3">Belongs to the nurim family.</text>
</comment>
<dbReference type="GO" id="GO:0016020">
    <property type="term" value="C:membrane"/>
    <property type="evidence" value="ECO:0007669"/>
    <property type="project" value="UniProtKB-SubCell"/>
</dbReference>
<evidence type="ECO:0000256" key="10">
    <source>
        <dbReference type="ARBA" id="ARBA00023136"/>
    </source>
</evidence>
<feature type="transmembrane region" description="Helical" evidence="12">
    <location>
        <begin position="124"/>
        <end position="148"/>
    </location>
</feature>
<evidence type="ECO:0000256" key="1">
    <source>
        <dbReference type="ARBA" id="ARBA00002096"/>
    </source>
</evidence>
<feature type="transmembrane region" description="Helical" evidence="12">
    <location>
        <begin position="46"/>
        <end position="66"/>
    </location>
</feature>
<sequence length="255" mass="28411">MRSLLLALYSACVYVFFLAVFVYAIAFVEGVGVPKTIDSGPASGLLAALAVDAALLSLFALQHTVMARPTFKRAWTKVIPAEAERSTFVLCASLALGLLVWQWRPMPALVWSVEAPVWSAMLLAVSWAGWALLLASTFLISHFQLFGLSQGFARMLKQTPEEMAFVTPLFYRWIRHPLYLGFILAFWAAPRMSLGHLVFAIATTGYILVGIWFEERDLVAHFGQRYLVYRQSVGMLFPRLRAPGAPRGLDAPRAR</sequence>
<feature type="transmembrane region" description="Helical" evidence="12">
    <location>
        <begin position="87"/>
        <end position="104"/>
    </location>
</feature>
<keyword evidence="6" id="KW-0808">Transferase</keyword>
<reference evidence="13" key="1">
    <citation type="submission" date="2021-04" db="EMBL/GenBank/DDBJ databases">
        <title>The complete genome sequence of Caulobacter sp. S6.</title>
        <authorList>
            <person name="Tang Y."/>
            <person name="Ouyang W."/>
            <person name="Liu Q."/>
            <person name="Huang B."/>
            <person name="Guo Z."/>
            <person name="Lei P."/>
        </authorList>
    </citation>
    <scope>NUCLEOTIDE SEQUENCE</scope>
    <source>
        <strain evidence="13">S6</strain>
    </source>
</reference>
<keyword evidence="8 12" id="KW-0812">Transmembrane</keyword>
<evidence type="ECO:0000256" key="6">
    <source>
        <dbReference type="ARBA" id="ARBA00022679"/>
    </source>
</evidence>
<dbReference type="GO" id="GO:0032259">
    <property type="term" value="P:methylation"/>
    <property type="evidence" value="ECO:0007669"/>
    <property type="project" value="UniProtKB-KW"/>
</dbReference>
<dbReference type="NCBIfam" id="NF045656">
    <property type="entry name" value="MeththiolMtaseMddA"/>
    <property type="match status" value="1"/>
</dbReference>
<dbReference type="EC" id="2.1.1.334" evidence="4"/>
<keyword evidence="14" id="KW-1185">Reference proteome</keyword>
<keyword evidence="5" id="KW-0489">Methyltransferase</keyword>
<dbReference type="AlphaFoldDB" id="A0A975G3U8"/>
<evidence type="ECO:0000256" key="7">
    <source>
        <dbReference type="ARBA" id="ARBA00022691"/>
    </source>
</evidence>
<gene>
    <name evidence="13" type="ORF">KCG34_10030</name>
</gene>
<evidence type="ECO:0000256" key="11">
    <source>
        <dbReference type="ARBA" id="ARBA00048134"/>
    </source>
</evidence>
<dbReference type="PANTHER" id="PTHR31040">
    <property type="entry name" value="NURIM"/>
    <property type="match status" value="1"/>
</dbReference>
<evidence type="ECO:0000313" key="14">
    <source>
        <dbReference type="Proteomes" id="UP000676409"/>
    </source>
</evidence>
<dbReference type="Proteomes" id="UP000676409">
    <property type="component" value="Chromosome"/>
</dbReference>
<dbReference type="RefSeq" id="WP_211940222.1">
    <property type="nucleotide sequence ID" value="NZ_CP073078.1"/>
</dbReference>
<dbReference type="EMBL" id="CP073078">
    <property type="protein sequence ID" value="QUD90171.1"/>
    <property type="molecule type" value="Genomic_DNA"/>
</dbReference>
<evidence type="ECO:0000256" key="8">
    <source>
        <dbReference type="ARBA" id="ARBA00022692"/>
    </source>
</evidence>
<feature type="transmembrane region" description="Helical" evidence="12">
    <location>
        <begin position="169"/>
        <end position="188"/>
    </location>
</feature>
<name>A0A975G3U8_9CAUL</name>
<evidence type="ECO:0000256" key="9">
    <source>
        <dbReference type="ARBA" id="ARBA00022989"/>
    </source>
</evidence>
<comment type="catalytic activity">
    <reaction evidence="11">
        <text>methanethiol + S-adenosyl-L-methionine = dimethyl sulfide + S-adenosyl-L-homocysteine + H(+)</text>
        <dbReference type="Rhea" id="RHEA:50428"/>
        <dbReference type="ChEBI" id="CHEBI:15378"/>
        <dbReference type="ChEBI" id="CHEBI:16007"/>
        <dbReference type="ChEBI" id="CHEBI:17437"/>
        <dbReference type="ChEBI" id="CHEBI:57856"/>
        <dbReference type="ChEBI" id="CHEBI:59789"/>
        <dbReference type="EC" id="2.1.1.334"/>
    </reaction>
</comment>
<evidence type="ECO:0000256" key="12">
    <source>
        <dbReference type="SAM" id="Phobius"/>
    </source>
</evidence>
<comment type="function">
    <text evidence="1">Catalyzes the methylation of methanethiol (MeSH) to yield dimethylsulphide (DMS).</text>
</comment>
<evidence type="ECO:0000256" key="2">
    <source>
        <dbReference type="ARBA" id="ARBA00004141"/>
    </source>
</evidence>
<evidence type="ECO:0000313" key="13">
    <source>
        <dbReference type="EMBL" id="QUD90171.1"/>
    </source>
</evidence>
<organism evidence="13 14">
    <name type="scientific">Phenylobacterium montanum</name>
    <dbReference type="NCBI Taxonomy" id="2823693"/>
    <lineage>
        <taxon>Bacteria</taxon>
        <taxon>Pseudomonadati</taxon>
        <taxon>Pseudomonadota</taxon>
        <taxon>Alphaproteobacteria</taxon>
        <taxon>Caulobacterales</taxon>
        <taxon>Caulobacteraceae</taxon>
        <taxon>Phenylobacterium</taxon>
    </lineage>
</organism>
<dbReference type="KEGG" id="caul:KCG34_10030"/>
<evidence type="ECO:0000256" key="3">
    <source>
        <dbReference type="ARBA" id="ARBA00010631"/>
    </source>
</evidence>
<dbReference type="InterPro" id="IPR033580">
    <property type="entry name" value="Nurim-like"/>
</dbReference>
<comment type="subcellular location">
    <subcellularLocation>
        <location evidence="2">Membrane</location>
        <topology evidence="2">Multi-pass membrane protein</topology>
    </subcellularLocation>
</comment>
<proteinExistence type="inferred from homology"/>
<dbReference type="GO" id="GO:0008168">
    <property type="term" value="F:methyltransferase activity"/>
    <property type="evidence" value="ECO:0007669"/>
    <property type="project" value="UniProtKB-KW"/>
</dbReference>
<evidence type="ECO:0000256" key="4">
    <source>
        <dbReference type="ARBA" id="ARBA00012149"/>
    </source>
</evidence>
<dbReference type="Gene3D" id="1.20.120.1630">
    <property type="match status" value="1"/>
</dbReference>